<organism evidence="2 3">
    <name type="scientific">Amphibalanus amphitrite</name>
    <name type="common">Striped barnacle</name>
    <name type="synonym">Balanus amphitrite</name>
    <dbReference type="NCBI Taxonomy" id="1232801"/>
    <lineage>
        <taxon>Eukaryota</taxon>
        <taxon>Metazoa</taxon>
        <taxon>Ecdysozoa</taxon>
        <taxon>Arthropoda</taxon>
        <taxon>Crustacea</taxon>
        <taxon>Multicrustacea</taxon>
        <taxon>Cirripedia</taxon>
        <taxon>Thoracica</taxon>
        <taxon>Thoracicalcarea</taxon>
        <taxon>Balanomorpha</taxon>
        <taxon>Balanoidea</taxon>
        <taxon>Balanidae</taxon>
        <taxon>Amphibalaninae</taxon>
        <taxon>Amphibalanus</taxon>
    </lineage>
</organism>
<dbReference type="AlphaFoldDB" id="A0A6A4WRJ4"/>
<evidence type="ECO:0000256" key="1">
    <source>
        <dbReference type="SAM" id="MobiDB-lite"/>
    </source>
</evidence>
<gene>
    <name evidence="2" type="ORF">FJT64_022048</name>
</gene>
<feature type="compositionally biased region" description="Basic and acidic residues" evidence="1">
    <location>
        <begin position="57"/>
        <end position="70"/>
    </location>
</feature>
<evidence type="ECO:0000313" key="2">
    <source>
        <dbReference type="EMBL" id="KAF0306384.1"/>
    </source>
</evidence>
<dbReference type="EMBL" id="VIIS01000672">
    <property type="protein sequence ID" value="KAF0306384.1"/>
    <property type="molecule type" value="Genomic_DNA"/>
</dbReference>
<reference evidence="2 3" key="1">
    <citation type="submission" date="2019-07" db="EMBL/GenBank/DDBJ databases">
        <title>Draft genome assembly of a fouling barnacle, Amphibalanus amphitrite (Darwin, 1854): The first reference genome for Thecostraca.</title>
        <authorList>
            <person name="Kim W."/>
        </authorList>
    </citation>
    <scope>NUCLEOTIDE SEQUENCE [LARGE SCALE GENOMIC DNA]</scope>
    <source>
        <strain evidence="2">SNU_AA5</strain>
        <tissue evidence="2">Soma without cirri and trophi</tissue>
    </source>
</reference>
<name>A0A6A4WRJ4_AMPAM</name>
<feature type="region of interest" description="Disordered" evidence="1">
    <location>
        <begin position="54"/>
        <end position="102"/>
    </location>
</feature>
<proteinExistence type="predicted"/>
<protein>
    <submittedName>
        <fullName evidence="2">Uncharacterized protein</fullName>
    </submittedName>
</protein>
<evidence type="ECO:0000313" key="3">
    <source>
        <dbReference type="Proteomes" id="UP000440578"/>
    </source>
</evidence>
<keyword evidence="3" id="KW-1185">Reference proteome</keyword>
<sequence>MIYIPEFEEASRLLKRAERLKPRCRDVIVLTELLASRQKADKLLEVEFARRAFQPEQRSEQKSAGDRAPAEGRTNSEQPSSVPDAAGDTPDPNDAGEIRVSDEFRRDVERTLRLFLSDPSRRELALPLNQSEQGRHKLAHICVRCRELGLQFIGVEDGGRPRVVKTE</sequence>
<dbReference type="Proteomes" id="UP000440578">
    <property type="component" value="Unassembled WGS sequence"/>
</dbReference>
<accession>A0A6A4WRJ4</accession>
<dbReference type="OrthoDB" id="8116123at2759"/>
<comment type="caution">
    <text evidence="2">The sequence shown here is derived from an EMBL/GenBank/DDBJ whole genome shotgun (WGS) entry which is preliminary data.</text>
</comment>